<comment type="caution">
    <text evidence="1">The sequence shown here is derived from an EMBL/GenBank/DDBJ whole genome shotgun (WGS) entry which is preliminary data.</text>
</comment>
<evidence type="ECO:0000313" key="1">
    <source>
        <dbReference type="EMBL" id="MED4399831.1"/>
    </source>
</evidence>
<proteinExistence type="predicted"/>
<dbReference type="EMBL" id="JARTFS010000001">
    <property type="protein sequence ID" value="MED4399831.1"/>
    <property type="molecule type" value="Genomic_DNA"/>
</dbReference>
<protein>
    <submittedName>
        <fullName evidence="1">Uncharacterized protein</fullName>
    </submittedName>
</protein>
<gene>
    <name evidence="1" type="ORF">P9271_00460</name>
</gene>
<organism evidence="1 2">
    <name type="scientific">Metabacillus fastidiosus</name>
    <dbReference type="NCBI Taxonomy" id="1458"/>
    <lineage>
        <taxon>Bacteria</taxon>
        <taxon>Bacillati</taxon>
        <taxon>Bacillota</taxon>
        <taxon>Bacilli</taxon>
        <taxon>Bacillales</taxon>
        <taxon>Bacillaceae</taxon>
        <taxon>Metabacillus</taxon>
    </lineage>
</organism>
<accession>A0ABU6NRP7</accession>
<keyword evidence="2" id="KW-1185">Reference proteome</keyword>
<name>A0ABU6NRP7_9BACI</name>
<evidence type="ECO:0000313" key="2">
    <source>
        <dbReference type="Proteomes" id="UP001342826"/>
    </source>
</evidence>
<sequence>MSNNVSYNKIPGVLYDKVIKYINEFEGTIIETKFFERATWRAYQVFIDAPDRIAIIGFQTTESDEEAFNDPTRLHVTEIYKDDIKVFTDKGII</sequence>
<reference evidence="1 2" key="1">
    <citation type="submission" date="2023-03" db="EMBL/GenBank/DDBJ databases">
        <title>Bacillus Genome Sequencing.</title>
        <authorList>
            <person name="Dunlap C."/>
        </authorList>
    </citation>
    <scope>NUCLEOTIDE SEQUENCE [LARGE SCALE GENOMIC DNA]</scope>
    <source>
        <strain evidence="1 2">NRS-1717</strain>
    </source>
</reference>
<dbReference type="Proteomes" id="UP001342826">
    <property type="component" value="Unassembled WGS sequence"/>
</dbReference>
<dbReference type="RefSeq" id="WP_328014553.1">
    <property type="nucleotide sequence ID" value="NZ_JARTFS010000001.1"/>
</dbReference>